<organism evidence="1">
    <name type="scientific">marine sediment metagenome</name>
    <dbReference type="NCBI Taxonomy" id="412755"/>
    <lineage>
        <taxon>unclassified sequences</taxon>
        <taxon>metagenomes</taxon>
        <taxon>ecological metagenomes</taxon>
    </lineage>
</organism>
<dbReference type="EMBL" id="BARW01043084">
    <property type="protein sequence ID" value="GAJ17675.1"/>
    <property type="molecule type" value="Genomic_DNA"/>
</dbReference>
<dbReference type="InterPro" id="IPR015813">
    <property type="entry name" value="Pyrv/PenolPyrv_kinase-like_dom"/>
</dbReference>
<feature type="non-terminal residue" evidence="1">
    <location>
        <position position="1"/>
    </location>
</feature>
<name>X1VYX5_9ZZZZ</name>
<protein>
    <submittedName>
        <fullName evidence="1">Uncharacterized protein</fullName>
    </submittedName>
</protein>
<sequence>PIIRVSEIQKTYILKALDVGAMGIIFPMVSTLEEAKRAVSLSK</sequence>
<feature type="non-terminal residue" evidence="1">
    <location>
        <position position="43"/>
    </location>
</feature>
<gene>
    <name evidence="1" type="ORF">S12H4_63380</name>
</gene>
<dbReference type="GO" id="GO:0003824">
    <property type="term" value="F:catalytic activity"/>
    <property type="evidence" value="ECO:0007669"/>
    <property type="project" value="InterPro"/>
</dbReference>
<reference evidence="1" key="1">
    <citation type="journal article" date="2014" name="Front. Microbiol.">
        <title>High frequency of phylogenetically diverse reductive dehalogenase-homologous genes in deep subseafloor sedimentary metagenomes.</title>
        <authorList>
            <person name="Kawai M."/>
            <person name="Futagami T."/>
            <person name="Toyoda A."/>
            <person name="Takaki Y."/>
            <person name="Nishi S."/>
            <person name="Hori S."/>
            <person name="Arai W."/>
            <person name="Tsubouchi T."/>
            <person name="Morono Y."/>
            <person name="Uchiyama I."/>
            <person name="Ito T."/>
            <person name="Fujiyama A."/>
            <person name="Inagaki F."/>
            <person name="Takami H."/>
        </authorList>
    </citation>
    <scope>NUCLEOTIDE SEQUENCE</scope>
    <source>
        <strain evidence="1">Expedition CK06-06</strain>
    </source>
</reference>
<dbReference type="AlphaFoldDB" id="X1VYX5"/>
<dbReference type="InterPro" id="IPR040442">
    <property type="entry name" value="Pyrv_kinase-like_dom_sf"/>
</dbReference>
<dbReference type="SUPFAM" id="SSF51621">
    <property type="entry name" value="Phosphoenolpyruvate/pyruvate domain"/>
    <property type="match status" value="1"/>
</dbReference>
<comment type="caution">
    <text evidence="1">The sequence shown here is derived from an EMBL/GenBank/DDBJ whole genome shotgun (WGS) entry which is preliminary data.</text>
</comment>
<dbReference type="Gene3D" id="3.20.20.60">
    <property type="entry name" value="Phosphoenolpyruvate-binding domains"/>
    <property type="match status" value="1"/>
</dbReference>
<proteinExistence type="predicted"/>
<accession>X1VYX5</accession>
<evidence type="ECO:0000313" key="1">
    <source>
        <dbReference type="EMBL" id="GAJ17675.1"/>
    </source>
</evidence>